<dbReference type="InterPro" id="IPR001111">
    <property type="entry name" value="TGF-b_propeptide"/>
</dbReference>
<evidence type="ECO:0000259" key="1">
    <source>
        <dbReference type="Pfam" id="PF00688"/>
    </source>
</evidence>
<dbReference type="Proteomes" id="UP001164746">
    <property type="component" value="Chromosome 2"/>
</dbReference>
<sequence length="133" mass="15734">MRVFRLHITTVKVYQVLDPKNMYSDIGRTLVDQKRVSAHARGWFIFNVTRAVRDWAFQKAPNHGFLVISKALYGQDLGEADVRFAQRKAHHDTKQPILWDYYKTLLFRKNLDETVPKELRFVQEPAFTVVRKE</sequence>
<dbReference type="Pfam" id="PF00688">
    <property type="entry name" value="TGFb_propeptide"/>
    <property type="match status" value="1"/>
</dbReference>
<dbReference type="EMBL" id="CP111013">
    <property type="protein sequence ID" value="WAQ96176.1"/>
    <property type="molecule type" value="Genomic_DNA"/>
</dbReference>
<feature type="domain" description="TGF-beta propeptide" evidence="1">
    <location>
        <begin position="6"/>
        <end position="98"/>
    </location>
</feature>
<gene>
    <name evidence="2" type="ORF">MAR_028866</name>
</gene>
<protein>
    <recommendedName>
        <fullName evidence="1">TGF-beta propeptide domain-containing protein</fullName>
    </recommendedName>
</protein>
<evidence type="ECO:0000313" key="2">
    <source>
        <dbReference type="EMBL" id="WAQ96176.1"/>
    </source>
</evidence>
<accession>A0ABY7DGS1</accession>
<organism evidence="2 3">
    <name type="scientific">Mya arenaria</name>
    <name type="common">Soft-shell clam</name>
    <dbReference type="NCBI Taxonomy" id="6604"/>
    <lineage>
        <taxon>Eukaryota</taxon>
        <taxon>Metazoa</taxon>
        <taxon>Spiralia</taxon>
        <taxon>Lophotrochozoa</taxon>
        <taxon>Mollusca</taxon>
        <taxon>Bivalvia</taxon>
        <taxon>Autobranchia</taxon>
        <taxon>Heteroconchia</taxon>
        <taxon>Euheterodonta</taxon>
        <taxon>Imparidentia</taxon>
        <taxon>Neoheterodontei</taxon>
        <taxon>Myida</taxon>
        <taxon>Myoidea</taxon>
        <taxon>Myidae</taxon>
        <taxon>Mya</taxon>
    </lineage>
</organism>
<proteinExistence type="predicted"/>
<name>A0ABY7DGS1_MYAAR</name>
<evidence type="ECO:0000313" key="3">
    <source>
        <dbReference type="Proteomes" id="UP001164746"/>
    </source>
</evidence>
<reference evidence="2" key="1">
    <citation type="submission" date="2022-11" db="EMBL/GenBank/DDBJ databases">
        <title>Centuries of genome instability and evolution in soft-shell clam transmissible cancer (bioRxiv).</title>
        <authorList>
            <person name="Hart S.F.M."/>
            <person name="Yonemitsu M.A."/>
            <person name="Giersch R.M."/>
            <person name="Beal B.F."/>
            <person name="Arriagada G."/>
            <person name="Davis B.W."/>
            <person name="Ostrander E.A."/>
            <person name="Goff S.P."/>
            <person name="Metzger M.J."/>
        </authorList>
    </citation>
    <scope>NUCLEOTIDE SEQUENCE</scope>
    <source>
        <strain evidence="2">MELC-2E11</strain>
        <tissue evidence="2">Siphon/mantle</tissue>
    </source>
</reference>
<dbReference type="Gene3D" id="2.60.120.970">
    <property type="match status" value="1"/>
</dbReference>
<keyword evidence="3" id="KW-1185">Reference proteome</keyword>